<sequence length="617" mass="66407">MKSGMVKRMLAAALAATLIVTSAGTTDVWAAGSEETVSVSVEETEESTENVKTASSSNLITNGDFETDASGWTFLLGGGDYSPNLKKGTDTGMTNNTTGYINIWSENEAEFVMSQEITGLSAGNYTAMLSIDGANDKTADLKFYAGDESTVLSTENGWNNWSTFKVENIVVDESGSIIIKIAGTLGAGYWFDVDDITLTKNLSDGEEKTEAAEALNTLITACEALTESDYTSDTWSALQTALTSAKAVYGDKDNKTVEELTEAKTVLQAAKDALVDAGIVDTGADGIFVQKVDGLSNDFIKGVDVSSYVSLRDSGVTFKDWNGNVIGDQEFFSQLKEAGVNYVRIRVWNDPYDSNGKGYGGGNNDLAKAKKIGKWATDAGMKVLIDFHYSDFWADPGKQKAPKAWAGYTIDQKVTAVSDYTTASITELLDAGVDVGMVQVGNETNNGVCGESTWENMCRIFDAGADAVHAAGEAKGKNILVAVHFANPEKSANYATYAKNLNTYDVSYDVFASSYYPYWHGTLDNLTSTLKNIADTYDKKVMVAETSWATSLEDGDGHENTVRKGNNDTKVDGMDYTFSIQGQANEVRSVISAINNIGDNGKQTFKRQELLCKSACL</sequence>
<protein>
    <recommendedName>
        <fullName evidence="4">Arabinogalactan endo-beta-1,4-galactanase</fullName>
        <ecNumber evidence="4">3.2.1.89</ecNumber>
    </recommendedName>
</protein>
<keyword evidence="4" id="KW-0732">Signal</keyword>
<dbReference type="STRING" id="166486.ERS852572_02192"/>
<dbReference type="GO" id="GO:0015926">
    <property type="term" value="F:glucosidase activity"/>
    <property type="evidence" value="ECO:0007669"/>
    <property type="project" value="InterPro"/>
</dbReference>
<comment type="similarity">
    <text evidence="1 4">Belongs to the glycosyl hydrolase 53 family.</text>
</comment>
<dbReference type="Pfam" id="PF07554">
    <property type="entry name" value="FIVAR"/>
    <property type="match status" value="1"/>
</dbReference>
<dbReference type="InterPro" id="IPR011683">
    <property type="entry name" value="Glyco_hydro_53"/>
</dbReference>
<organism evidence="5 6">
    <name type="scientific">Roseburia intestinalis</name>
    <dbReference type="NCBI Taxonomy" id="166486"/>
    <lineage>
        <taxon>Bacteria</taxon>
        <taxon>Bacillati</taxon>
        <taxon>Bacillota</taxon>
        <taxon>Clostridia</taxon>
        <taxon>Lachnospirales</taxon>
        <taxon>Lachnospiraceae</taxon>
        <taxon>Roseburia</taxon>
    </lineage>
</organism>
<keyword evidence="3 4" id="KW-0326">Glycosidase</keyword>
<evidence type="ECO:0000313" key="6">
    <source>
        <dbReference type="Proteomes" id="UP000095350"/>
    </source>
</evidence>
<dbReference type="GO" id="GO:0045490">
    <property type="term" value="P:pectin catabolic process"/>
    <property type="evidence" value="ECO:0007669"/>
    <property type="project" value="TreeGrafter"/>
</dbReference>
<reference evidence="5 6" key="1">
    <citation type="submission" date="2015-09" db="EMBL/GenBank/DDBJ databases">
        <authorList>
            <consortium name="Pathogen Informatics"/>
        </authorList>
    </citation>
    <scope>NUCLEOTIDE SEQUENCE [LARGE SCALE GENOMIC DNA]</scope>
    <source>
        <strain evidence="5 6">2789STDY5834960</strain>
    </source>
</reference>
<gene>
    <name evidence="5" type="primary">ganB_1</name>
    <name evidence="5" type="ORF">ERS852572_02192</name>
</gene>
<keyword evidence="2 4" id="KW-0378">Hydrolase</keyword>
<dbReference type="GO" id="GO:0031218">
    <property type="term" value="F:arabinogalactan endo-1,4-beta-galactosidase activity"/>
    <property type="evidence" value="ECO:0007669"/>
    <property type="project" value="UniProtKB-EC"/>
</dbReference>
<evidence type="ECO:0000313" key="5">
    <source>
        <dbReference type="EMBL" id="CUN15832.1"/>
    </source>
</evidence>
<dbReference type="PANTHER" id="PTHR34983">
    <property type="entry name" value="ARABINOGALACTAN ENDO-BETA-1,4-GALACTANASE A"/>
    <property type="match status" value="1"/>
</dbReference>
<dbReference type="Proteomes" id="UP000095350">
    <property type="component" value="Unassembled WGS sequence"/>
</dbReference>
<dbReference type="RefSeq" id="WP_055194613.1">
    <property type="nucleotide sequence ID" value="NZ_CABIYH010000015.1"/>
</dbReference>
<dbReference type="Pfam" id="PF07745">
    <property type="entry name" value="Glyco_hydro_53"/>
    <property type="match status" value="1"/>
</dbReference>
<dbReference type="Gene3D" id="3.20.20.80">
    <property type="entry name" value="Glycosidases"/>
    <property type="match status" value="1"/>
</dbReference>
<evidence type="ECO:0000256" key="3">
    <source>
        <dbReference type="ARBA" id="ARBA00023295"/>
    </source>
</evidence>
<comment type="catalytic activity">
    <reaction evidence="4">
        <text>The enzyme specifically hydrolyzes (1-&gt;4)-beta-D-galactosidic linkages in type I arabinogalactans.</text>
        <dbReference type="EC" id="3.2.1.89"/>
    </reaction>
</comment>
<evidence type="ECO:0000256" key="1">
    <source>
        <dbReference type="ARBA" id="ARBA00010687"/>
    </source>
</evidence>
<evidence type="ECO:0000256" key="4">
    <source>
        <dbReference type="RuleBase" id="RU361192"/>
    </source>
</evidence>
<dbReference type="EMBL" id="CYXZ01000015">
    <property type="protein sequence ID" value="CUN15832.1"/>
    <property type="molecule type" value="Genomic_DNA"/>
</dbReference>
<name>A0A173ULD4_9FIRM</name>
<feature type="signal peptide" evidence="4">
    <location>
        <begin position="1"/>
        <end position="30"/>
    </location>
</feature>
<dbReference type="Gene3D" id="2.60.120.260">
    <property type="entry name" value="Galactose-binding domain-like"/>
    <property type="match status" value="1"/>
</dbReference>
<dbReference type="SUPFAM" id="SSF51445">
    <property type="entry name" value="(Trans)glycosidases"/>
    <property type="match status" value="1"/>
</dbReference>
<dbReference type="OrthoDB" id="9768786at2"/>
<dbReference type="InterPro" id="IPR017853">
    <property type="entry name" value="GH"/>
</dbReference>
<dbReference type="PANTHER" id="PTHR34983:SF2">
    <property type="entry name" value="ENDO-BETA-1,4-GALACTANASE"/>
    <property type="match status" value="1"/>
</dbReference>
<evidence type="ECO:0000256" key="2">
    <source>
        <dbReference type="ARBA" id="ARBA00022801"/>
    </source>
</evidence>
<proteinExistence type="inferred from homology"/>
<dbReference type="AlphaFoldDB" id="A0A173ULD4"/>
<dbReference type="EC" id="3.2.1.89" evidence="4"/>
<feature type="chain" id="PRO_5007948235" description="Arabinogalactan endo-beta-1,4-galactanase" evidence="4">
    <location>
        <begin position="31"/>
        <end position="617"/>
    </location>
</feature>
<dbReference type="PaxDb" id="166486-ERS852572_02192"/>
<accession>A0A173ULD4</accession>